<evidence type="ECO:0000313" key="2">
    <source>
        <dbReference type="Proteomes" id="UP001396334"/>
    </source>
</evidence>
<proteinExistence type="predicted"/>
<dbReference type="EMBL" id="JBBPBN010000021">
    <property type="protein sequence ID" value="KAK9015785.1"/>
    <property type="molecule type" value="Genomic_DNA"/>
</dbReference>
<gene>
    <name evidence="1" type="ORF">V6N11_006879</name>
</gene>
<sequence>MEMARISAFVISRCANAYCGIKGTGSKFSQDRIGWVLTSKSMFTVKSAYEFRAALSTWSLLIQPSRLAAFFNMPLRQWFEYYGTFGSNETMLFLGINLRSGHRSLLVVVGSQTSHGKPLPRSRFDRRIVKSNNSHLPTDCAEAIKLIHQDDHLGGSLIIVHHIQEFLKKNWCISYVPSSLRTAPPQVVIPIARPTEPSTLSLHQLGGGLCQCTFAGTAPRNCTVALVEQTAASSCCKRNPRCNTGSLYLSGSPKIQSFRFFHRHHNKEPNKMSQWT</sequence>
<keyword evidence="2" id="KW-1185">Reference proteome</keyword>
<protein>
    <submittedName>
        <fullName evidence="1">Uncharacterized protein</fullName>
    </submittedName>
</protein>
<dbReference type="Proteomes" id="UP001396334">
    <property type="component" value="Unassembled WGS sequence"/>
</dbReference>
<name>A0ABR2RSE3_9ROSI</name>
<reference evidence="1 2" key="1">
    <citation type="journal article" date="2024" name="G3 (Bethesda)">
        <title>Genome assembly of Hibiscus sabdariffa L. provides insights into metabolisms of medicinal natural products.</title>
        <authorList>
            <person name="Kim T."/>
        </authorList>
    </citation>
    <scope>NUCLEOTIDE SEQUENCE [LARGE SCALE GENOMIC DNA]</scope>
    <source>
        <strain evidence="1">TK-2024</strain>
        <tissue evidence="1">Old leaves</tissue>
    </source>
</reference>
<accession>A0ABR2RSE3</accession>
<evidence type="ECO:0000313" key="1">
    <source>
        <dbReference type="EMBL" id="KAK9015785.1"/>
    </source>
</evidence>
<organism evidence="1 2">
    <name type="scientific">Hibiscus sabdariffa</name>
    <name type="common">roselle</name>
    <dbReference type="NCBI Taxonomy" id="183260"/>
    <lineage>
        <taxon>Eukaryota</taxon>
        <taxon>Viridiplantae</taxon>
        <taxon>Streptophyta</taxon>
        <taxon>Embryophyta</taxon>
        <taxon>Tracheophyta</taxon>
        <taxon>Spermatophyta</taxon>
        <taxon>Magnoliopsida</taxon>
        <taxon>eudicotyledons</taxon>
        <taxon>Gunneridae</taxon>
        <taxon>Pentapetalae</taxon>
        <taxon>rosids</taxon>
        <taxon>malvids</taxon>
        <taxon>Malvales</taxon>
        <taxon>Malvaceae</taxon>
        <taxon>Malvoideae</taxon>
        <taxon>Hibiscus</taxon>
    </lineage>
</organism>
<comment type="caution">
    <text evidence="1">The sequence shown here is derived from an EMBL/GenBank/DDBJ whole genome shotgun (WGS) entry which is preliminary data.</text>
</comment>